<keyword evidence="2" id="KW-1185">Reference proteome</keyword>
<dbReference type="Proteomes" id="UP000838308">
    <property type="component" value="Unassembled WGS sequence"/>
</dbReference>
<organism evidence="1 2">
    <name type="scientific">Neobacillus rhizosphaerae</name>
    <dbReference type="NCBI Taxonomy" id="2880965"/>
    <lineage>
        <taxon>Bacteria</taxon>
        <taxon>Bacillati</taxon>
        <taxon>Bacillota</taxon>
        <taxon>Bacilli</taxon>
        <taxon>Bacillales</taxon>
        <taxon>Bacillaceae</taxon>
        <taxon>Neobacillus</taxon>
    </lineage>
</organism>
<accession>A0ABM9ENB9</accession>
<gene>
    <name evidence="1" type="ORF">BACCIP111895_01269</name>
</gene>
<dbReference type="RefSeq" id="WP_248734444.1">
    <property type="nucleotide sequence ID" value="NZ_CALBWS010000005.1"/>
</dbReference>
<dbReference type="EMBL" id="CALBWS010000005">
    <property type="protein sequence ID" value="CAH2714115.1"/>
    <property type="molecule type" value="Genomic_DNA"/>
</dbReference>
<sequence>MMQVGAKKSLVYIPSMGFLEVVGEERVKRKEEALPESEMIDNTILRRLQKQYPGCRIIQDGNKWSVFPKDS</sequence>
<evidence type="ECO:0000313" key="2">
    <source>
        <dbReference type="Proteomes" id="UP000838308"/>
    </source>
</evidence>
<comment type="caution">
    <text evidence="1">The sequence shown here is derived from an EMBL/GenBank/DDBJ whole genome shotgun (WGS) entry which is preliminary data.</text>
</comment>
<proteinExistence type="predicted"/>
<evidence type="ECO:0000313" key="1">
    <source>
        <dbReference type="EMBL" id="CAH2714115.1"/>
    </source>
</evidence>
<protein>
    <submittedName>
        <fullName evidence="1">Uncharacterized protein</fullName>
    </submittedName>
</protein>
<reference evidence="1" key="1">
    <citation type="submission" date="2022-04" db="EMBL/GenBank/DDBJ databases">
        <authorList>
            <person name="Criscuolo A."/>
        </authorList>
    </citation>
    <scope>NUCLEOTIDE SEQUENCE</scope>
    <source>
        <strain evidence="1">CIP111895</strain>
    </source>
</reference>
<name>A0ABM9ENB9_9BACI</name>